<dbReference type="Gene3D" id="1.10.10.10">
    <property type="entry name" value="Winged helix-like DNA-binding domain superfamily/Winged helix DNA-binding domain"/>
    <property type="match status" value="1"/>
</dbReference>
<dbReference type="PRINTS" id="PR00598">
    <property type="entry name" value="HTHMARR"/>
</dbReference>
<keyword evidence="3" id="KW-1185">Reference proteome</keyword>
<sequence>MMALAAESRSDWRRKASEATGLPFSRVRTLRRLRDQARSLSELAYDMGIDAPATTVIVNDLEARGLVQRRQHPDDRRAKLVSLTAEGRKRIAALKNIFDEPPAGLVGLPEQDLAELRRILERMSEASR</sequence>
<dbReference type="Proteomes" id="UP000653472">
    <property type="component" value="Unassembled WGS sequence"/>
</dbReference>
<evidence type="ECO:0000259" key="1">
    <source>
        <dbReference type="PROSITE" id="PS50995"/>
    </source>
</evidence>
<dbReference type="EMBL" id="JAAVXB010000022">
    <property type="protein sequence ID" value="NKF24778.1"/>
    <property type="molecule type" value="Genomic_DNA"/>
</dbReference>
<dbReference type="PROSITE" id="PS50995">
    <property type="entry name" value="HTH_MARR_2"/>
    <property type="match status" value="1"/>
</dbReference>
<accession>A0A969WDV2</accession>
<dbReference type="AlphaFoldDB" id="A0A969WDV2"/>
<feature type="domain" description="HTH marR-type" evidence="1">
    <location>
        <begin position="1"/>
        <end position="125"/>
    </location>
</feature>
<proteinExistence type="predicted"/>
<dbReference type="InterPro" id="IPR036388">
    <property type="entry name" value="WH-like_DNA-bd_sf"/>
</dbReference>
<dbReference type="PANTHER" id="PTHR33164:SF43">
    <property type="entry name" value="HTH-TYPE TRANSCRIPTIONAL REPRESSOR YETL"/>
    <property type="match status" value="1"/>
</dbReference>
<dbReference type="SUPFAM" id="SSF46785">
    <property type="entry name" value="Winged helix' DNA-binding domain"/>
    <property type="match status" value="1"/>
</dbReference>
<dbReference type="Pfam" id="PF01047">
    <property type="entry name" value="MarR"/>
    <property type="match status" value="1"/>
</dbReference>
<name>A0A969WDV2_9GAMM</name>
<dbReference type="PANTHER" id="PTHR33164">
    <property type="entry name" value="TRANSCRIPTIONAL REGULATOR, MARR FAMILY"/>
    <property type="match status" value="1"/>
</dbReference>
<dbReference type="SMART" id="SM00347">
    <property type="entry name" value="HTH_MARR"/>
    <property type="match status" value="1"/>
</dbReference>
<dbReference type="InterPro" id="IPR000835">
    <property type="entry name" value="HTH_MarR-typ"/>
</dbReference>
<comment type="caution">
    <text evidence="2">The sequence shown here is derived from an EMBL/GenBank/DDBJ whole genome shotgun (WGS) entry which is preliminary data.</text>
</comment>
<organism evidence="2 3">
    <name type="scientific">Solimonas marina</name>
    <dbReference type="NCBI Taxonomy" id="2714601"/>
    <lineage>
        <taxon>Bacteria</taxon>
        <taxon>Pseudomonadati</taxon>
        <taxon>Pseudomonadota</taxon>
        <taxon>Gammaproteobacteria</taxon>
        <taxon>Nevskiales</taxon>
        <taxon>Nevskiaceae</taxon>
        <taxon>Solimonas</taxon>
    </lineage>
</organism>
<dbReference type="InterPro" id="IPR036390">
    <property type="entry name" value="WH_DNA-bd_sf"/>
</dbReference>
<evidence type="ECO:0000313" key="3">
    <source>
        <dbReference type="Proteomes" id="UP000653472"/>
    </source>
</evidence>
<protein>
    <submittedName>
        <fullName evidence="2">MarR family transcriptional regulator</fullName>
    </submittedName>
</protein>
<dbReference type="GO" id="GO:0006950">
    <property type="term" value="P:response to stress"/>
    <property type="evidence" value="ECO:0007669"/>
    <property type="project" value="TreeGrafter"/>
</dbReference>
<gene>
    <name evidence="2" type="ORF">G7Y82_20930</name>
</gene>
<evidence type="ECO:0000313" key="2">
    <source>
        <dbReference type="EMBL" id="NKF24778.1"/>
    </source>
</evidence>
<dbReference type="InterPro" id="IPR039422">
    <property type="entry name" value="MarR/SlyA-like"/>
</dbReference>
<reference evidence="2" key="1">
    <citation type="submission" date="2020-03" db="EMBL/GenBank/DDBJ databases">
        <title>Solimonas marina sp. nov., isolated from deep seawater of the Pacific Ocean.</title>
        <authorList>
            <person name="Liu X."/>
            <person name="Lai Q."/>
            <person name="Sun F."/>
            <person name="Gai Y."/>
            <person name="Li G."/>
            <person name="Shao Z."/>
        </authorList>
    </citation>
    <scope>NUCLEOTIDE SEQUENCE</scope>
    <source>
        <strain evidence="2">C16B3</strain>
    </source>
</reference>
<dbReference type="GO" id="GO:0003700">
    <property type="term" value="F:DNA-binding transcription factor activity"/>
    <property type="evidence" value="ECO:0007669"/>
    <property type="project" value="InterPro"/>
</dbReference>